<dbReference type="PRINTS" id="PR00037">
    <property type="entry name" value="HTHLACR"/>
</dbReference>
<dbReference type="InterPro" id="IPR014036">
    <property type="entry name" value="DeoR-like_C"/>
</dbReference>
<dbReference type="Gene3D" id="3.40.50.1360">
    <property type="match status" value="1"/>
</dbReference>
<dbReference type="Pfam" id="PF08220">
    <property type="entry name" value="HTH_DeoR"/>
    <property type="match status" value="1"/>
</dbReference>
<dbReference type="InterPro" id="IPR037171">
    <property type="entry name" value="NagB/RpiA_transferase-like"/>
</dbReference>
<dbReference type="InterPro" id="IPR036390">
    <property type="entry name" value="WH_DNA-bd_sf"/>
</dbReference>
<name>U1Q0Y8_9ACTO</name>
<evidence type="ECO:0000259" key="5">
    <source>
        <dbReference type="PROSITE" id="PS51000"/>
    </source>
</evidence>
<comment type="caution">
    <text evidence="6">The sequence shown here is derived from an EMBL/GenBank/DDBJ whole genome shotgun (WGS) entry which is preliminary data.</text>
</comment>
<dbReference type="SMART" id="SM00420">
    <property type="entry name" value="HTH_DEOR"/>
    <property type="match status" value="1"/>
</dbReference>
<dbReference type="PROSITE" id="PS51000">
    <property type="entry name" value="HTH_DEOR_2"/>
    <property type="match status" value="1"/>
</dbReference>
<dbReference type="PATRIC" id="fig|1227262.3.peg.2315"/>
<evidence type="ECO:0000313" key="6">
    <source>
        <dbReference type="EMBL" id="ERH15904.1"/>
    </source>
</evidence>
<dbReference type="PANTHER" id="PTHR30363:SF44">
    <property type="entry name" value="AGA OPERON TRANSCRIPTIONAL REPRESSOR-RELATED"/>
    <property type="match status" value="1"/>
</dbReference>
<dbReference type="Proteomes" id="UP000016498">
    <property type="component" value="Unassembled WGS sequence"/>
</dbReference>
<dbReference type="SMART" id="SM01134">
    <property type="entry name" value="DeoRC"/>
    <property type="match status" value="1"/>
</dbReference>
<keyword evidence="2" id="KW-0238">DNA-binding</keyword>
<dbReference type="HOGENOM" id="CLU_060699_0_1_11"/>
<dbReference type="EMBL" id="AWSD01000337">
    <property type="protein sequence ID" value="ERH15904.1"/>
    <property type="molecule type" value="Genomic_DNA"/>
</dbReference>
<dbReference type="InterPro" id="IPR001034">
    <property type="entry name" value="DeoR_HTH"/>
</dbReference>
<evidence type="ECO:0000256" key="1">
    <source>
        <dbReference type="ARBA" id="ARBA00023015"/>
    </source>
</evidence>
<dbReference type="Pfam" id="PF00455">
    <property type="entry name" value="DeoRC"/>
    <property type="match status" value="1"/>
</dbReference>
<protein>
    <submittedName>
        <fullName evidence="6">Transcriptional regulator, DeoR family</fullName>
    </submittedName>
</protein>
<keyword evidence="1" id="KW-0805">Transcription regulation</keyword>
<evidence type="ECO:0000256" key="2">
    <source>
        <dbReference type="ARBA" id="ARBA00023125"/>
    </source>
</evidence>
<dbReference type="PANTHER" id="PTHR30363">
    <property type="entry name" value="HTH-TYPE TRANSCRIPTIONAL REGULATOR SRLR-RELATED"/>
    <property type="match status" value="1"/>
</dbReference>
<dbReference type="PROSITE" id="PS00894">
    <property type="entry name" value="HTH_DEOR_1"/>
    <property type="match status" value="1"/>
</dbReference>
<dbReference type="InterPro" id="IPR036388">
    <property type="entry name" value="WH-like_DNA-bd_sf"/>
</dbReference>
<dbReference type="InterPro" id="IPR018356">
    <property type="entry name" value="Tscrpt_reg_HTH_DeoR_CS"/>
</dbReference>
<keyword evidence="3" id="KW-0804">Transcription</keyword>
<dbReference type="GO" id="GO:0003677">
    <property type="term" value="F:DNA binding"/>
    <property type="evidence" value="ECO:0007669"/>
    <property type="project" value="UniProtKB-KW"/>
</dbReference>
<dbReference type="InterPro" id="IPR050313">
    <property type="entry name" value="Carb_Metab_HTH_regulators"/>
</dbReference>
<accession>U1Q0Y8</accession>
<reference evidence="6 7" key="1">
    <citation type="submission" date="2013-06" db="EMBL/GenBank/DDBJ databases">
        <authorList>
            <person name="Weinstock G."/>
            <person name="Sodergren E."/>
            <person name="Lobos E.A."/>
            <person name="Fulton L."/>
            <person name="Fulton R."/>
            <person name="Courtney L."/>
            <person name="Fronick C."/>
            <person name="O'Laughlin M."/>
            <person name="Godfrey J."/>
            <person name="Wilson R.M."/>
            <person name="Miner T."/>
            <person name="Farmer C."/>
            <person name="Delehaunty K."/>
            <person name="Cordes M."/>
            <person name="Minx P."/>
            <person name="Tomlinson C."/>
            <person name="Chen J."/>
            <person name="Wollam A."/>
            <person name="Pepin K.H."/>
            <person name="Bhonagiri V."/>
            <person name="Zhang X."/>
            <person name="Warren W."/>
            <person name="Mitreva M."/>
            <person name="Mardis E.R."/>
            <person name="Wilson R.K."/>
        </authorList>
    </citation>
    <scope>NUCLEOTIDE SEQUENCE [LARGE SCALE GENOMIC DNA]</scope>
    <source>
        <strain evidence="6 7">F0510</strain>
    </source>
</reference>
<sequence length="280" mass="29686">MLQRRPAHSPAPDRPSSSRRIEMSRHDRHSAILDIVMDEGSVHIDDIIARLGVSAATARRDLDHLADQQLVTRTRGGAIANPTSTEPPLRYRTSRMADEKTRIARAAAAMVQPGDSIGLNGGTTTTEVAREVVLLPDLTDPDIPVTLVTNAVNIASEMTVRQCVRVVVTGGIARPRSFELTGPLAELILPSISVGTLFLGVEGIDERGAYAQHDGEAAVNAALVDAAHRVVVVCDSSKLGTTAFALICPISKIDLVITDDGASADQVAALRQAGTEVQLV</sequence>
<feature type="domain" description="HTH deoR-type" evidence="5">
    <location>
        <begin position="25"/>
        <end position="80"/>
    </location>
</feature>
<proteinExistence type="predicted"/>
<dbReference type="AlphaFoldDB" id="U1Q0Y8"/>
<evidence type="ECO:0000313" key="7">
    <source>
        <dbReference type="Proteomes" id="UP000016498"/>
    </source>
</evidence>
<organism evidence="6 7">
    <name type="scientific">Actinomyces johnsonii F0510</name>
    <dbReference type="NCBI Taxonomy" id="1227262"/>
    <lineage>
        <taxon>Bacteria</taxon>
        <taxon>Bacillati</taxon>
        <taxon>Actinomycetota</taxon>
        <taxon>Actinomycetes</taxon>
        <taxon>Actinomycetales</taxon>
        <taxon>Actinomycetaceae</taxon>
        <taxon>Actinomyces</taxon>
    </lineage>
</organism>
<dbReference type="Gene3D" id="1.10.10.10">
    <property type="entry name" value="Winged helix-like DNA-binding domain superfamily/Winged helix DNA-binding domain"/>
    <property type="match status" value="1"/>
</dbReference>
<dbReference type="SUPFAM" id="SSF46785">
    <property type="entry name" value="Winged helix' DNA-binding domain"/>
    <property type="match status" value="1"/>
</dbReference>
<dbReference type="SUPFAM" id="SSF100950">
    <property type="entry name" value="NagB/RpiA/CoA transferase-like"/>
    <property type="match status" value="1"/>
</dbReference>
<dbReference type="GO" id="GO:0003700">
    <property type="term" value="F:DNA-binding transcription factor activity"/>
    <property type="evidence" value="ECO:0007669"/>
    <property type="project" value="InterPro"/>
</dbReference>
<feature type="region of interest" description="Disordered" evidence="4">
    <location>
        <begin position="1"/>
        <end position="25"/>
    </location>
</feature>
<evidence type="ECO:0000256" key="4">
    <source>
        <dbReference type="SAM" id="MobiDB-lite"/>
    </source>
</evidence>
<gene>
    <name evidence="6" type="ORF">HMPREF1549_02840</name>
</gene>
<evidence type="ECO:0000256" key="3">
    <source>
        <dbReference type="ARBA" id="ARBA00023163"/>
    </source>
</evidence>